<gene>
    <name evidence="5" type="ORF">KDW_63330</name>
</gene>
<dbReference type="SUPFAM" id="SSF46785">
    <property type="entry name" value="Winged helix' DNA-binding domain"/>
    <property type="match status" value="1"/>
</dbReference>
<dbReference type="PANTHER" id="PTHR42756">
    <property type="entry name" value="TRANSCRIPTIONAL REGULATOR, MARR"/>
    <property type="match status" value="1"/>
</dbReference>
<keyword evidence="6" id="KW-1185">Reference proteome</keyword>
<keyword evidence="3" id="KW-0804">Transcription</keyword>
<evidence type="ECO:0000256" key="3">
    <source>
        <dbReference type="ARBA" id="ARBA00023163"/>
    </source>
</evidence>
<organism evidence="5 6">
    <name type="scientific">Dictyobacter vulcani</name>
    <dbReference type="NCBI Taxonomy" id="2607529"/>
    <lineage>
        <taxon>Bacteria</taxon>
        <taxon>Bacillati</taxon>
        <taxon>Chloroflexota</taxon>
        <taxon>Ktedonobacteria</taxon>
        <taxon>Ktedonobacterales</taxon>
        <taxon>Dictyobacteraceae</taxon>
        <taxon>Dictyobacter</taxon>
    </lineage>
</organism>
<dbReference type="Gene3D" id="1.10.10.10">
    <property type="entry name" value="Winged helix-like DNA-binding domain superfamily/Winged helix DNA-binding domain"/>
    <property type="match status" value="1"/>
</dbReference>
<dbReference type="RefSeq" id="WP_151759723.1">
    <property type="nucleotide sequence ID" value="NZ_BKZW01000006.1"/>
</dbReference>
<dbReference type="PRINTS" id="PR00598">
    <property type="entry name" value="HTHMARR"/>
</dbReference>
<dbReference type="Pfam" id="PF12802">
    <property type="entry name" value="MarR_2"/>
    <property type="match status" value="1"/>
</dbReference>
<dbReference type="PROSITE" id="PS50995">
    <property type="entry name" value="HTH_MARR_2"/>
    <property type="match status" value="1"/>
</dbReference>
<keyword evidence="2" id="KW-0238">DNA-binding</keyword>
<evidence type="ECO:0000313" key="5">
    <source>
        <dbReference type="EMBL" id="GER92171.1"/>
    </source>
</evidence>
<dbReference type="SMART" id="SM00347">
    <property type="entry name" value="HTH_MARR"/>
    <property type="match status" value="1"/>
</dbReference>
<keyword evidence="1" id="KW-0805">Transcription regulation</keyword>
<feature type="domain" description="HTH marR-type" evidence="4">
    <location>
        <begin position="1"/>
        <end position="134"/>
    </location>
</feature>
<evidence type="ECO:0000256" key="2">
    <source>
        <dbReference type="ARBA" id="ARBA00023125"/>
    </source>
</evidence>
<dbReference type="GO" id="GO:0003700">
    <property type="term" value="F:DNA-binding transcription factor activity"/>
    <property type="evidence" value="ECO:0007669"/>
    <property type="project" value="InterPro"/>
</dbReference>
<evidence type="ECO:0000256" key="1">
    <source>
        <dbReference type="ARBA" id="ARBA00023015"/>
    </source>
</evidence>
<sequence>MARSSVLAWLRIFRVFQKIDRMSDVHLRTWGLSTAQFDVLAHVGAAKGITQQELADRLLVTKGNISQLLDRMEKMGWLQRCQERRSNSLSLTEKGQELYERVVPAQEDMIATKFHGLSTAEISTLLGLLRKLDHSLE</sequence>
<evidence type="ECO:0000313" key="6">
    <source>
        <dbReference type="Proteomes" id="UP000326912"/>
    </source>
</evidence>
<proteinExistence type="predicted"/>
<protein>
    <submittedName>
        <fullName evidence="5">MarR family transcriptional regulator</fullName>
    </submittedName>
</protein>
<dbReference type="PANTHER" id="PTHR42756:SF1">
    <property type="entry name" value="TRANSCRIPTIONAL REPRESSOR OF EMRAB OPERON"/>
    <property type="match status" value="1"/>
</dbReference>
<dbReference type="Proteomes" id="UP000326912">
    <property type="component" value="Unassembled WGS sequence"/>
</dbReference>
<dbReference type="InterPro" id="IPR036390">
    <property type="entry name" value="WH_DNA-bd_sf"/>
</dbReference>
<dbReference type="InterPro" id="IPR036388">
    <property type="entry name" value="WH-like_DNA-bd_sf"/>
</dbReference>
<comment type="caution">
    <text evidence="5">The sequence shown here is derived from an EMBL/GenBank/DDBJ whole genome shotgun (WGS) entry which is preliminary data.</text>
</comment>
<dbReference type="GO" id="GO:0003677">
    <property type="term" value="F:DNA binding"/>
    <property type="evidence" value="ECO:0007669"/>
    <property type="project" value="UniProtKB-KW"/>
</dbReference>
<dbReference type="InterPro" id="IPR000835">
    <property type="entry name" value="HTH_MarR-typ"/>
</dbReference>
<dbReference type="AlphaFoldDB" id="A0A5J4L083"/>
<accession>A0A5J4L083</accession>
<dbReference type="EMBL" id="BKZW01000006">
    <property type="protein sequence ID" value="GER92171.1"/>
    <property type="molecule type" value="Genomic_DNA"/>
</dbReference>
<name>A0A5J4L083_9CHLR</name>
<evidence type="ECO:0000259" key="4">
    <source>
        <dbReference type="PROSITE" id="PS50995"/>
    </source>
</evidence>
<reference evidence="5 6" key="1">
    <citation type="submission" date="2019-10" db="EMBL/GenBank/DDBJ databases">
        <title>Dictyobacter vulcani sp. nov., within the class Ktedonobacteria, isolated from soil of volcanic Mt. Zao.</title>
        <authorList>
            <person name="Zheng Y."/>
            <person name="Wang C.M."/>
            <person name="Sakai Y."/>
            <person name="Abe K."/>
            <person name="Yokota A."/>
            <person name="Yabe S."/>
        </authorList>
    </citation>
    <scope>NUCLEOTIDE SEQUENCE [LARGE SCALE GENOMIC DNA]</scope>
    <source>
        <strain evidence="5 6">W12</strain>
    </source>
</reference>